<comment type="caution">
    <text evidence="2">The sequence shown here is derived from an EMBL/GenBank/DDBJ whole genome shotgun (WGS) entry which is preliminary data.</text>
</comment>
<keyword evidence="1" id="KW-0812">Transmembrane</keyword>
<organism evidence="2 3">
    <name type="scientific">Bartonella japonica</name>
    <dbReference type="NCBI Taxonomy" id="357761"/>
    <lineage>
        <taxon>Bacteria</taxon>
        <taxon>Pseudomonadati</taxon>
        <taxon>Pseudomonadota</taxon>
        <taxon>Alphaproteobacteria</taxon>
        <taxon>Hyphomicrobiales</taxon>
        <taxon>Bartonellaceae</taxon>
        <taxon>Bartonella</taxon>
    </lineage>
</organism>
<keyword evidence="1" id="KW-1133">Transmembrane helix</keyword>
<evidence type="ECO:0000313" key="3">
    <source>
        <dbReference type="Proteomes" id="UP001549112"/>
    </source>
</evidence>
<protein>
    <submittedName>
        <fullName evidence="2">Uncharacterized protein</fullName>
    </submittedName>
</protein>
<feature type="transmembrane region" description="Helical" evidence="1">
    <location>
        <begin position="67"/>
        <end position="85"/>
    </location>
</feature>
<proteinExistence type="predicted"/>
<name>A0ABV2FLM7_9HYPH</name>
<accession>A0ABV2FLM7</accession>
<reference evidence="2 3" key="1">
    <citation type="submission" date="2024-06" db="EMBL/GenBank/DDBJ databases">
        <title>Genomic Encyclopedia of Type Strains, Phase IV (KMG-IV): sequencing the most valuable type-strain genomes for metagenomic binning, comparative biology and taxonomic classification.</title>
        <authorList>
            <person name="Goeker M."/>
        </authorList>
    </citation>
    <scope>NUCLEOTIDE SEQUENCE [LARGE SCALE GENOMIC DNA]</scope>
    <source>
        <strain evidence="2 3">DSM 23650</strain>
    </source>
</reference>
<keyword evidence="3" id="KW-1185">Reference proteome</keyword>
<dbReference type="EMBL" id="JBEPLT010000001">
    <property type="protein sequence ID" value="MET3559447.1"/>
    <property type="molecule type" value="Genomic_DNA"/>
</dbReference>
<sequence>MQGKLKKSSQKRLFVVSMIVCQQEENSALVKITLLCSRAFCYFCFQAEGDGFTSLEHMYYLEDLTIIFYRFFLYSVSFFLCYSNAR</sequence>
<gene>
    <name evidence="2" type="ORF">ABID39_000117</name>
</gene>
<evidence type="ECO:0000313" key="2">
    <source>
        <dbReference type="EMBL" id="MET3559447.1"/>
    </source>
</evidence>
<keyword evidence="1" id="KW-0472">Membrane</keyword>
<dbReference type="Proteomes" id="UP001549112">
    <property type="component" value="Unassembled WGS sequence"/>
</dbReference>
<evidence type="ECO:0000256" key="1">
    <source>
        <dbReference type="SAM" id="Phobius"/>
    </source>
</evidence>